<reference evidence="1" key="1">
    <citation type="submission" date="2014-12" db="EMBL/GenBank/DDBJ databases">
        <title>Insight into the proteome of Arion vulgaris.</title>
        <authorList>
            <person name="Aradska J."/>
            <person name="Bulat T."/>
            <person name="Smidak R."/>
            <person name="Sarate P."/>
            <person name="Gangsoo J."/>
            <person name="Sialana F."/>
            <person name="Bilban M."/>
            <person name="Lubec G."/>
        </authorList>
    </citation>
    <scope>NUCLEOTIDE SEQUENCE</scope>
    <source>
        <tissue evidence="1">Skin</tissue>
    </source>
</reference>
<dbReference type="AlphaFoldDB" id="A0A0B6ZBL9"/>
<sequence length="51" mass="5290">MNTQASSVTESLIQSVGVPELICQCHVGPVTALAVCSQKIVWGCGSEICVL</sequence>
<proteinExistence type="predicted"/>
<dbReference type="EMBL" id="HACG01018982">
    <property type="protein sequence ID" value="CEK65847.1"/>
    <property type="molecule type" value="Transcribed_RNA"/>
</dbReference>
<evidence type="ECO:0000313" key="1">
    <source>
        <dbReference type="EMBL" id="CEK65847.1"/>
    </source>
</evidence>
<protein>
    <submittedName>
        <fullName evidence="1">Uncharacterized protein</fullName>
    </submittedName>
</protein>
<organism evidence="1">
    <name type="scientific">Arion vulgaris</name>
    <dbReference type="NCBI Taxonomy" id="1028688"/>
    <lineage>
        <taxon>Eukaryota</taxon>
        <taxon>Metazoa</taxon>
        <taxon>Spiralia</taxon>
        <taxon>Lophotrochozoa</taxon>
        <taxon>Mollusca</taxon>
        <taxon>Gastropoda</taxon>
        <taxon>Heterobranchia</taxon>
        <taxon>Euthyneura</taxon>
        <taxon>Panpulmonata</taxon>
        <taxon>Eupulmonata</taxon>
        <taxon>Stylommatophora</taxon>
        <taxon>Helicina</taxon>
        <taxon>Arionoidea</taxon>
        <taxon>Arionidae</taxon>
        <taxon>Arion</taxon>
    </lineage>
</organism>
<name>A0A0B6ZBL9_9EUPU</name>
<feature type="non-terminal residue" evidence="1">
    <location>
        <position position="51"/>
    </location>
</feature>
<accession>A0A0B6ZBL9</accession>
<gene>
    <name evidence="1" type="primary">ORF56485</name>
</gene>